<dbReference type="InterPro" id="IPR036055">
    <property type="entry name" value="LDL_receptor-like_sf"/>
</dbReference>
<dbReference type="PROSITE" id="PS01209">
    <property type="entry name" value="LDLRA_1"/>
    <property type="match status" value="1"/>
</dbReference>
<accession>A0AA88H8I7</accession>
<keyword evidence="2" id="KW-0677">Repeat</keyword>
<proteinExistence type="predicted"/>
<dbReference type="SMART" id="SM00192">
    <property type="entry name" value="LDLa"/>
    <property type="match status" value="1"/>
</dbReference>
<feature type="compositionally biased region" description="Polar residues" evidence="6">
    <location>
        <begin position="174"/>
        <end position="184"/>
    </location>
</feature>
<dbReference type="CDD" id="cd00112">
    <property type="entry name" value="LDLa"/>
    <property type="match status" value="1"/>
</dbReference>
<feature type="signal peptide" evidence="8">
    <location>
        <begin position="1"/>
        <end position="21"/>
    </location>
</feature>
<evidence type="ECO:0000313" key="9">
    <source>
        <dbReference type="EMBL" id="KAK2707335.1"/>
    </source>
</evidence>
<comment type="caution">
    <text evidence="5">Lacks conserved residue(s) required for the propagation of feature annotation.</text>
</comment>
<keyword evidence="3 5" id="KW-1015">Disulfide bond</keyword>
<evidence type="ECO:0000256" key="4">
    <source>
        <dbReference type="ARBA" id="ARBA00023180"/>
    </source>
</evidence>
<evidence type="ECO:0000256" key="1">
    <source>
        <dbReference type="ARBA" id="ARBA00022729"/>
    </source>
</evidence>
<keyword evidence="10" id="KW-1185">Reference proteome</keyword>
<evidence type="ECO:0000256" key="3">
    <source>
        <dbReference type="ARBA" id="ARBA00023157"/>
    </source>
</evidence>
<dbReference type="EMBL" id="JAVRJZ010000019">
    <property type="protein sequence ID" value="KAK2707335.1"/>
    <property type="molecule type" value="Genomic_DNA"/>
</dbReference>
<organism evidence="9 10">
    <name type="scientific">Artemia franciscana</name>
    <name type="common">Brine shrimp</name>
    <name type="synonym">Artemia sanfranciscana</name>
    <dbReference type="NCBI Taxonomy" id="6661"/>
    <lineage>
        <taxon>Eukaryota</taxon>
        <taxon>Metazoa</taxon>
        <taxon>Ecdysozoa</taxon>
        <taxon>Arthropoda</taxon>
        <taxon>Crustacea</taxon>
        <taxon>Branchiopoda</taxon>
        <taxon>Anostraca</taxon>
        <taxon>Artemiidae</taxon>
        <taxon>Artemia</taxon>
    </lineage>
</organism>
<name>A0AA88H8I7_ARTSF</name>
<evidence type="ECO:0000256" key="7">
    <source>
        <dbReference type="SAM" id="Phobius"/>
    </source>
</evidence>
<evidence type="ECO:0000256" key="5">
    <source>
        <dbReference type="PROSITE-ProRule" id="PRU00124"/>
    </source>
</evidence>
<feature type="chain" id="PRO_5041721153" evidence="8">
    <location>
        <begin position="22"/>
        <end position="184"/>
    </location>
</feature>
<protein>
    <submittedName>
        <fullName evidence="9">Uncharacterized protein</fullName>
    </submittedName>
</protein>
<dbReference type="FunFam" id="4.10.400.10:FF:000034">
    <property type="entry name" value="Low-density lipoprotein receptor-related protein 2"/>
    <property type="match status" value="1"/>
</dbReference>
<sequence>MSRYSEFLFFVLAFGLAIGSARRCQKNEYQCPNEPGHCIPMEWLCDLMMDCIDGSDELNCGSIEATEQQSMDYLSGSNIVALAVVVAVLIIFIIVDTTCCLTKRVGAIAWICTRTCGKSNHEKISEENNGTDKSPLLNVLEERETAPMINGNNEKKVPVSNSVESLPDMKKSASKTSVAKDSIV</sequence>
<evidence type="ECO:0000256" key="2">
    <source>
        <dbReference type="ARBA" id="ARBA00022737"/>
    </source>
</evidence>
<dbReference type="Proteomes" id="UP001187531">
    <property type="component" value="Unassembled WGS sequence"/>
</dbReference>
<feature type="region of interest" description="Disordered" evidence="6">
    <location>
        <begin position="144"/>
        <end position="184"/>
    </location>
</feature>
<dbReference type="Pfam" id="PF00057">
    <property type="entry name" value="Ldl_recept_a"/>
    <property type="match status" value="1"/>
</dbReference>
<comment type="caution">
    <text evidence="9">The sequence shown here is derived from an EMBL/GenBank/DDBJ whole genome shotgun (WGS) entry which is preliminary data.</text>
</comment>
<feature type="transmembrane region" description="Helical" evidence="7">
    <location>
        <begin position="79"/>
        <end position="101"/>
    </location>
</feature>
<dbReference type="InterPro" id="IPR002172">
    <property type="entry name" value="LDrepeatLR_classA_rpt"/>
</dbReference>
<feature type="disulfide bond" evidence="5">
    <location>
        <begin position="45"/>
        <end position="60"/>
    </location>
</feature>
<keyword evidence="4" id="KW-0325">Glycoprotein</keyword>
<dbReference type="InterPro" id="IPR023415">
    <property type="entry name" value="LDLR_class-A_CS"/>
</dbReference>
<keyword evidence="1 8" id="KW-0732">Signal</keyword>
<keyword evidence="7" id="KW-0812">Transmembrane</keyword>
<dbReference type="Gene3D" id="4.10.400.10">
    <property type="entry name" value="Low-density Lipoprotein Receptor"/>
    <property type="match status" value="1"/>
</dbReference>
<gene>
    <name evidence="9" type="ORF">QYM36_015127</name>
</gene>
<evidence type="ECO:0000256" key="6">
    <source>
        <dbReference type="SAM" id="MobiDB-lite"/>
    </source>
</evidence>
<dbReference type="SUPFAM" id="SSF57424">
    <property type="entry name" value="LDL receptor-like module"/>
    <property type="match status" value="1"/>
</dbReference>
<evidence type="ECO:0000256" key="8">
    <source>
        <dbReference type="SAM" id="SignalP"/>
    </source>
</evidence>
<keyword evidence="7" id="KW-0472">Membrane</keyword>
<keyword evidence="7" id="KW-1133">Transmembrane helix</keyword>
<dbReference type="PROSITE" id="PS50068">
    <property type="entry name" value="LDLRA_2"/>
    <property type="match status" value="1"/>
</dbReference>
<evidence type="ECO:0000313" key="10">
    <source>
        <dbReference type="Proteomes" id="UP001187531"/>
    </source>
</evidence>
<reference evidence="9" key="1">
    <citation type="submission" date="2023-07" db="EMBL/GenBank/DDBJ databases">
        <title>Chromosome-level genome assembly of Artemia franciscana.</title>
        <authorList>
            <person name="Jo E."/>
        </authorList>
    </citation>
    <scope>NUCLEOTIDE SEQUENCE</scope>
    <source>
        <tissue evidence="9">Whole body</tissue>
    </source>
</reference>
<dbReference type="AlphaFoldDB" id="A0AA88H8I7"/>